<name>A0ACB8FWQ6_9SAUR</name>
<evidence type="ECO:0000313" key="2">
    <source>
        <dbReference type="Proteomes" id="UP000827872"/>
    </source>
</evidence>
<dbReference type="EMBL" id="CM037624">
    <property type="protein sequence ID" value="KAH8011176.1"/>
    <property type="molecule type" value="Genomic_DNA"/>
</dbReference>
<comment type="caution">
    <text evidence="1">The sequence shown here is derived from an EMBL/GenBank/DDBJ whole genome shotgun (WGS) entry which is preliminary data.</text>
</comment>
<proteinExistence type="predicted"/>
<accession>A0ACB8FWQ6</accession>
<organism evidence="1 2">
    <name type="scientific">Sphaerodactylus townsendi</name>
    <dbReference type="NCBI Taxonomy" id="933632"/>
    <lineage>
        <taxon>Eukaryota</taxon>
        <taxon>Metazoa</taxon>
        <taxon>Chordata</taxon>
        <taxon>Craniata</taxon>
        <taxon>Vertebrata</taxon>
        <taxon>Euteleostomi</taxon>
        <taxon>Lepidosauria</taxon>
        <taxon>Squamata</taxon>
        <taxon>Bifurcata</taxon>
        <taxon>Gekkota</taxon>
        <taxon>Sphaerodactylidae</taxon>
        <taxon>Sphaerodactylus</taxon>
    </lineage>
</organism>
<dbReference type="Proteomes" id="UP000827872">
    <property type="component" value="Linkage Group LG11"/>
</dbReference>
<keyword evidence="2" id="KW-1185">Reference proteome</keyword>
<reference evidence="1" key="1">
    <citation type="submission" date="2021-08" db="EMBL/GenBank/DDBJ databases">
        <title>The first chromosome-level gecko genome reveals the dynamic sex chromosomes of Neotropical dwarf geckos (Sphaerodactylidae: Sphaerodactylus).</title>
        <authorList>
            <person name="Pinto B.J."/>
            <person name="Keating S.E."/>
            <person name="Gamble T."/>
        </authorList>
    </citation>
    <scope>NUCLEOTIDE SEQUENCE</scope>
    <source>
        <strain evidence="1">TG3544</strain>
    </source>
</reference>
<gene>
    <name evidence="1" type="ORF">K3G42_019416</name>
</gene>
<protein>
    <submittedName>
        <fullName evidence="1">Uncharacterized protein</fullName>
    </submittedName>
</protein>
<evidence type="ECO:0000313" key="1">
    <source>
        <dbReference type="EMBL" id="KAH8011176.1"/>
    </source>
</evidence>
<sequence>MNRGLNTYTYIPPPEREGGKTQMFRLVLIDVGALLFVLFQLERKSFWLQSIGCSGSTIRFSTYPRNKVIQESCLVVGICFGSFPNLAIASLFNTQERHVYLQSTTLTGMMTFAQEADRPAKTAKAKCVNRTDKLRRPLINAATSC</sequence>